<sequence length="346" mass="40079">MKNKPLVSVIIATYNSAKVLPKVLGALEKQSYPEVRRETVIVDGGSSDQTLKIAKSYNCKIIKNPSKDPVSGKHLGYLKAKGKYLMYLDHDEVLQNMDSITNKVHCLEKENINAIAGGNYVNPKNYPFINEYVNEFGDPFSFFIYRISKRDKYFLVSMKRRFKIISETKDYAIFDLNKTANLPLFELVAGGSIFNGEYLKNAFPQTLKDKLLVPHYYYLIYTKYQSIALMKNDPIEHYSSETYTRYLKKISWRVRNNIHFSGSLGESGFSGRQKYSKSNKYKKYLFIPYSYSLIFPLIDGLYLSLTRKNFLYMMHLPLCVYTASLILYHQSLRLLGVKFDLKTYGS</sequence>
<dbReference type="CDD" id="cd00761">
    <property type="entry name" value="Glyco_tranf_GTA_type"/>
    <property type="match status" value="1"/>
</dbReference>
<evidence type="ECO:0000259" key="2">
    <source>
        <dbReference type="Pfam" id="PF00535"/>
    </source>
</evidence>
<dbReference type="SUPFAM" id="SSF53448">
    <property type="entry name" value="Nucleotide-diphospho-sugar transferases"/>
    <property type="match status" value="1"/>
</dbReference>
<dbReference type="AlphaFoldDB" id="A0A1F7YWL2"/>
<evidence type="ECO:0000313" key="3">
    <source>
        <dbReference type="EMBL" id="OGM31309.1"/>
    </source>
</evidence>
<keyword evidence="1" id="KW-0812">Transmembrane</keyword>
<name>A0A1F7YWL2_9BACT</name>
<gene>
    <name evidence="3" type="ORF">A2803_03900</name>
</gene>
<dbReference type="EMBL" id="MGGP01000028">
    <property type="protein sequence ID" value="OGM31309.1"/>
    <property type="molecule type" value="Genomic_DNA"/>
</dbReference>
<protein>
    <recommendedName>
        <fullName evidence="2">Glycosyltransferase 2-like domain-containing protein</fullName>
    </recommendedName>
</protein>
<dbReference type="PANTHER" id="PTHR22916:SF64">
    <property type="entry name" value="TRANSFERASE, PUTATIVE-RELATED"/>
    <property type="match status" value="1"/>
</dbReference>
<evidence type="ECO:0000313" key="4">
    <source>
        <dbReference type="Proteomes" id="UP000178870"/>
    </source>
</evidence>
<accession>A0A1F7YWL2</accession>
<proteinExistence type="predicted"/>
<keyword evidence="1" id="KW-1133">Transmembrane helix</keyword>
<feature type="transmembrane region" description="Helical" evidence="1">
    <location>
        <begin position="284"/>
        <end position="304"/>
    </location>
</feature>
<dbReference type="InterPro" id="IPR029044">
    <property type="entry name" value="Nucleotide-diphossugar_trans"/>
</dbReference>
<evidence type="ECO:0000256" key="1">
    <source>
        <dbReference type="SAM" id="Phobius"/>
    </source>
</evidence>
<dbReference type="Gene3D" id="3.90.550.10">
    <property type="entry name" value="Spore Coat Polysaccharide Biosynthesis Protein SpsA, Chain A"/>
    <property type="match status" value="1"/>
</dbReference>
<dbReference type="PANTHER" id="PTHR22916">
    <property type="entry name" value="GLYCOSYLTRANSFERASE"/>
    <property type="match status" value="1"/>
</dbReference>
<feature type="transmembrane region" description="Helical" evidence="1">
    <location>
        <begin position="310"/>
        <end position="328"/>
    </location>
</feature>
<organism evidence="3 4">
    <name type="scientific">Candidatus Woesebacteria bacterium RIFCSPHIGHO2_01_FULL_44_21</name>
    <dbReference type="NCBI Taxonomy" id="1802503"/>
    <lineage>
        <taxon>Bacteria</taxon>
        <taxon>Candidatus Woeseibacteriota</taxon>
    </lineage>
</organism>
<comment type="caution">
    <text evidence="3">The sequence shown here is derived from an EMBL/GenBank/DDBJ whole genome shotgun (WGS) entry which is preliminary data.</text>
</comment>
<dbReference type="Pfam" id="PF00535">
    <property type="entry name" value="Glycos_transf_2"/>
    <property type="match status" value="1"/>
</dbReference>
<feature type="domain" description="Glycosyltransferase 2-like" evidence="2">
    <location>
        <begin position="8"/>
        <end position="131"/>
    </location>
</feature>
<keyword evidence="1" id="KW-0472">Membrane</keyword>
<reference evidence="3 4" key="1">
    <citation type="journal article" date="2016" name="Nat. Commun.">
        <title>Thousands of microbial genomes shed light on interconnected biogeochemical processes in an aquifer system.</title>
        <authorList>
            <person name="Anantharaman K."/>
            <person name="Brown C.T."/>
            <person name="Hug L.A."/>
            <person name="Sharon I."/>
            <person name="Castelle C.J."/>
            <person name="Probst A.J."/>
            <person name="Thomas B.C."/>
            <person name="Singh A."/>
            <person name="Wilkins M.J."/>
            <person name="Karaoz U."/>
            <person name="Brodie E.L."/>
            <person name="Williams K.H."/>
            <person name="Hubbard S.S."/>
            <person name="Banfield J.F."/>
        </authorList>
    </citation>
    <scope>NUCLEOTIDE SEQUENCE [LARGE SCALE GENOMIC DNA]</scope>
</reference>
<dbReference type="Proteomes" id="UP000178870">
    <property type="component" value="Unassembled WGS sequence"/>
</dbReference>
<dbReference type="InterPro" id="IPR001173">
    <property type="entry name" value="Glyco_trans_2-like"/>
</dbReference>